<sequence length="114" mass="12814">MFDPMGVNLTLNNLKSDFPNVLNLSSKTKIHDCSCVRLEVFIPAPVHFCTDFTSTANATVSTYGRDVLREDTLLQAVRVVQDIHLLNTHYNPQPTRATIPKWPSFTGKLNQVIN</sequence>
<protein>
    <submittedName>
        <fullName evidence="1">Uncharacterized protein</fullName>
    </submittedName>
</protein>
<comment type="caution">
    <text evidence="1">The sequence shown here is derived from an EMBL/GenBank/DDBJ whole genome shotgun (WGS) entry which is preliminary data.</text>
</comment>
<evidence type="ECO:0000313" key="1">
    <source>
        <dbReference type="EMBL" id="KII62280.1"/>
    </source>
</evidence>
<gene>
    <name evidence="1" type="ORF">RF11_09598</name>
</gene>
<accession>A0A0C2M5E4</accession>
<proteinExistence type="predicted"/>
<evidence type="ECO:0000313" key="2">
    <source>
        <dbReference type="Proteomes" id="UP000031668"/>
    </source>
</evidence>
<reference evidence="1 2" key="1">
    <citation type="journal article" date="2014" name="Genome Biol. Evol.">
        <title>The genome of the myxosporean Thelohanellus kitauei shows adaptations to nutrient acquisition within its fish host.</title>
        <authorList>
            <person name="Yang Y."/>
            <person name="Xiong J."/>
            <person name="Zhou Z."/>
            <person name="Huo F."/>
            <person name="Miao W."/>
            <person name="Ran C."/>
            <person name="Liu Y."/>
            <person name="Zhang J."/>
            <person name="Feng J."/>
            <person name="Wang M."/>
            <person name="Wang M."/>
            <person name="Wang L."/>
            <person name="Yao B."/>
        </authorList>
    </citation>
    <scope>NUCLEOTIDE SEQUENCE [LARGE SCALE GENOMIC DNA]</scope>
    <source>
        <strain evidence="1">Wuqing</strain>
    </source>
</reference>
<dbReference type="AlphaFoldDB" id="A0A0C2M5E4"/>
<name>A0A0C2M5E4_THEKT</name>
<organism evidence="1 2">
    <name type="scientific">Thelohanellus kitauei</name>
    <name type="common">Myxosporean</name>
    <dbReference type="NCBI Taxonomy" id="669202"/>
    <lineage>
        <taxon>Eukaryota</taxon>
        <taxon>Metazoa</taxon>
        <taxon>Cnidaria</taxon>
        <taxon>Myxozoa</taxon>
        <taxon>Myxosporea</taxon>
        <taxon>Bivalvulida</taxon>
        <taxon>Platysporina</taxon>
        <taxon>Myxobolidae</taxon>
        <taxon>Thelohanellus</taxon>
    </lineage>
</organism>
<dbReference type="Proteomes" id="UP000031668">
    <property type="component" value="Unassembled WGS sequence"/>
</dbReference>
<dbReference type="EMBL" id="JWZT01005022">
    <property type="protein sequence ID" value="KII62280.1"/>
    <property type="molecule type" value="Genomic_DNA"/>
</dbReference>
<keyword evidence="2" id="KW-1185">Reference proteome</keyword>